<keyword evidence="2" id="KW-0326">Glycosidase</keyword>
<dbReference type="Gene3D" id="2.60.40.10">
    <property type="entry name" value="Immunoglobulins"/>
    <property type="match status" value="1"/>
</dbReference>
<dbReference type="RefSeq" id="WP_095509264.1">
    <property type="nucleotide sequence ID" value="NZ_MQWD01000001.1"/>
</dbReference>
<keyword evidence="3" id="KW-0732">Signal</keyword>
<dbReference type="Gene3D" id="3.20.20.80">
    <property type="entry name" value="Glycosidases"/>
    <property type="match status" value="1"/>
</dbReference>
<dbReference type="EMBL" id="MQWD01000001">
    <property type="protein sequence ID" value="PAP75622.1"/>
    <property type="molecule type" value="Genomic_DNA"/>
</dbReference>
<dbReference type="Proteomes" id="UP000216339">
    <property type="component" value="Unassembled WGS sequence"/>
</dbReference>
<feature type="chain" id="PRO_5012922037" evidence="3">
    <location>
        <begin position="18"/>
        <end position="620"/>
    </location>
</feature>
<dbReference type="InterPro" id="IPR014756">
    <property type="entry name" value="Ig_E-set"/>
</dbReference>
<feature type="domain" description="Glycosyl hydrolase family 13 catalytic" evidence="4">
    <location>
        <begin position="128"/>
        <end position="523"/>
    </location>
</feature>
<dbReference type="InterPro" id="IPR019492">
    <property type="entry name" value="Cyclo-malto-dextrinase_C"/>
</dbReference>
<dbReference type="InterPro" id="IPR013780">
    <property type="entry name" value="Glyco_hydro_b"/>
</dbReference>
<keyword evidence="1 5" id="KW-0378">Hydrolase</keyword>
<evidence type="ECO:0000313" key="6">
    <source>
        <dbReference type="Proteomes" id="UP000216339"/>
    </source>
</evidence>
<dbReference type="SUPFAM" id="SSF51445">
    <property type="entry name" value="(Trans)glycosidases"/>
    <property type="match status" value="1"/>
</dbReference>
<dbReference type="InterPro" id="IPR017853">
    <property type="entry name" value="GH"/>
</dbReference>
<dbReference type="SMART" id="SM00642">
    <property type="entry name" value="Aamy"/>
    <property type="match status" value="1"/>
</dbReference>
<reference evidence="5 6" key="1">
    <citation type="submission" date="2016-11" db="EMBL/GenBank/DDBJ databases">
        <title>Study of marine rhodopsin-containing bacteria.</title>
        <authorList>
            <person name="Yoshizawa S."/>
            <person name="Kumagai Y."/>
            <person name="Kogure K."/>
        </authorList>
    </citation>
    <scope>NUCLEOTIDE SEQUENCE [LARGE SCALE GENOMIC DNA]</scope>
    <source>
        <strain evidence="5 6">SAORIC-28</strain>
    </source>
</reference>
<evidence type="ECO:0000259" key="4">
    <source>
        <dbReference type="SMART" id="SM00642"/>
    </source>
</evidence>
<dbReference type="GO" id="GO:0005975">
    <property type="term" value="P:carbohydrate metabolic process"/>
    <property type="evidence" value="ECO:0007669"/>
    <property type="project" value="InterPro"/>
</dbReference>
<protein>
    <submittedName>
        <fullName evidence="5">Glycosyl hydrolase</fullName>
    </submittedName>
</protein>
<feature type="signal peptide" evidence="3">
    <location>
        <begin position="1"/>
        <end position="17"/>
    </location>
</feature>
<dbReference type="AlphaFoldDB" id="A0A271IWR0"/>
<name>A0A271IWR0_9BACT</name>
<dbReference type="SUPFAM" id="SSF81296">
    <property type="entry name" value="E set domains"/>
    <property type="match status" value="1"/>
</dbReference>
<dbReference type="OrthoDB" id="9805159at2"/>
<dbReference type="Pfam" id="PF00128">
    <property type="entry name" value="Alpha-amylase"/>
    <property type="match status" value="1"/>
</dbReference>
<dbReference type="Gene3D" id="2.60.40.1180">
    <property type="entry name" value="Golgi alpha-mannosidase II"/>
    <property type="match status" value="1"/>
</dbReference>
<evidence type="ECO:0000256" key="2">
    <source>
        <dbReference type="ARBA" id="ARBA00023295"/>
    </source>
</evidence>
<dbReference type="Pfam" id="PF10438">
    <property type="entry name" value="Cyc-maltodext_C"/>
    <property type="match status" value="1"/>
</dbReference>
<sequence length="620" mass="69118">MRHALLALSLLAPLVGAAQTVERVEPAFWWAGMHHPELQVMLYGEDVGRARATLAETPGVTLDRVVAVENPNYLFLEMTVGPDAEAGPLALTLEGPDGTQTLDYELRERSRRPGSYAQGFSSEDVIYLMMPDRFANGDESNDSIPGMLEGADRSDPNARHGGDFAGVLEHLGYIDDLGMTAIWFTPVFENDMTPAYGAYHGYAATDMYATDPRFGTTDEFVALVDAVHGRGLKVIMDMIHNHVGDRHWWMDDLPTSDWVHDWERVGQTNFTGPAAIDPYASEADRRQLVDGWFVREMPDLNQRNPLLAQYLLQNTVWWIEHTGIDGIRMDTYLYPDKAYMARWARYVLDAYPDFNIVGESWVTNVPHEAYWQDDFAAPGDGYDSDLPSVTDFPLAFALRGAFTGGGPYAIYETLAQDHIYPDPNGMVTFFDNHDLDRAYSDADDLSALALGYAFQMTTRGIPQVYYGTEVAIPNGPRTGGDGYKRLDMPGGWPGDARSVFTEAGRTEREQEAFEVVRALSRWRRTADVIHHGRLTQFIPRDDVYVYFRWDEDPGSEPGAGSTVMVVLNAASEGRTLDLGRLAERLGSVATGRDVVTRTVYDLTRPTLAVPARTALVLEVQ</sequence>
<dbReference type="CDD" id="cd11340">
    <property type="entry name" value="AmyAc_bac_CMD_like_3"/>
    <property type="match status" value="1"/>
</dbReference>
<keyword evidence="6" id="KW-1185">Reference proteome</keyword>
<evidence type="ECO:0000313" key="5">
    <source>
        <dbReference type="EMBL" id="PAP75622.1"/>
    </source>
</evidence>
<dbReference type="PANTHER" id="PTHR10357:SF210">
    <property type="entry name" value="MALTODEXTRIN GLUCOSIDASE"/>
    <property type="match status" value="1"/>
</dbReference>
<accession>A0A271IWR0</accession>
<dbReference type="Pfam" id="PF09087">
    <property type="entry name" value="Cyc-maltodext_N"/>
    <property type="match status" value="1"/>
</dbReference>
<organism evidence="5 6">
    <name type="scientific">Rubrivirga marina</name>
    <dbReference type="NCBI Taxonomy" id="1196024"/>
    <lineage>
        <taxon>Bacteria</taxon>
        <taxon>Pseudomonadati</taxon>
        <taxon>Rhodothermota</taxon>
        <taxon>Rhodothermia</taxon>
        <taxon>Rhodothermales</taxon>
        <taxon>Rubricoccaceae</taxon>
        <taxon>Rubrivirga</taxon>
    </lineage>
</organism>
<gene>
    <name evidence="5" type="ORF">BSZ37_03815</name>
</gene>
<dbReference type="InterPro" id="IPR006047">
    <property type="entry name" value="GH13_cat_dom"/>
</dbReference>
<evidence type="ECO:0000256" key="1">
    <source>
        <dbReference type="ARBA" id="ARBA00022801"/>
    </source>
</evidence>
<dbReference type="GO" id="GO:0016798">
    <property type="term" value="F:hydrolase activity, acting on glycosyl bonds"/>
    <property type="evidence" value="ECO:0007669"/>
    <property type="project" value="UniProtKB-KW"/>
</dbReference>
<proteinExistence type="predicted"/>
<evidence type="ECO:0000256" key="3">
    <source>
        <dbReference type="SAM" id="SignalP"/>
    </source>
</evidence>
<dbReference type="SUPFAM" id="SSF51011">
    <property type="entry name" value="Glycosyl hydrolase domain"/>
    <property type="match status" value="1"/>
</dbReference>
<dbReference type="InterPro" id="IPR015171">
    <property type="entry name" value="Cyc-maltodext_N"/>
</dbReference>
<dbReference type="PANTHER" id="PTHR10357">
    <property type="entry name" value="ALPHA-AMYLASE FAMILY MEMBER"/>
    <property type="match status" value="1"/>
</dbReference>
<dbReference type="InterPro" id="IPR013783">
    <property type="entry name" value="Ig-like_fold"/>
</dbReference>
<comment type="caution">
    <text evidence="5">The sequence shown here is derived from an EMBL/GenBank/DDBJ whole genome shotgun (WGS) entry which is preliminary data.</text>
</comment>